<feature type="binding site" evidence="3">
    <location>
        <begin position="45"/>
        <end position="48"/>
    </location>
    <ligand>
        <name>GTP</name>
        <dbReference type="ChEBI" id="CHEBI:37565"/>
    </ligand>
</feature>
<dbReference type="GO" id="GO:0003924">
    <property type="term" value="F:GTPase activity"/>
    <property type="evidence" value="ECO:0007669"/>
    <property type="project" value="InterPro"/>
</dbReference>
<reference evidence="4" key="2">
    <citation type="submission" date="2025-08" db="UniProtKB">
        <authorList>
            <consortium name="Ensembl"/>
        </authorList>
    </citation>
    <scope>IDENTIFICATION</scope>
</reference>
<evidence type="ECO:0000256" key="2">
    <source>
        <dbReference type="ARBA" id="ARBA00023134"/>
    </source>
</evidence>
<dbReference type="SUPFAM" id="SSF52540">
    <property type="entry name" value="P-loop containing nucleoside triphosphate hydrolases"/>
    <property type="match status" value="1"/>
</dbReference>
<dbReference type="InterPro" id="IPR006689">
    <property type="entry name" value="Small_GTPase_ARF/SAR"/>
</dbReference>
<dbReference type="GeneTree" id="ENSGT00940000159397"/>
<dbReference type="eggNOG" id="KOG0070">
    <property type="taxonomic scope" value="Eukaryota"/>
</dbReference>
<accession>H2ZRL1</accession>
<dbReference type="AlphaFoldDB" id="H2ZRL1"/>
<evidence type="ECO:0000313" key="4">
    <source>
        <dbReference type="Ensembl" id="ENSLACP00000000032.1"/>
    </source>
</evidence>
<proteinExistence type="predicted"/>
<dbReference type="Pfam" id="PF00025">
    <property type="entry name" value="Arf"/>
    <property type="match status" value="1"/>
</dbReference>
<keyword evidence="5" id="KW-1185">Reference proteome</keyword>
<keyword evidence="2 3" id="KW-0342">GTP-binding</keyword>
<keyword evidence="1 3" id="KW-0547">Nucleotide-binding</keyword>
<dbReference type="PANTHER" id="PTHR46724">
    <property type="entry name" value="ADP-RIBOSYLATION FACTOR-LIKE PROTEIN 9-RELATED"/>
    <property type="match status" value="1"/>
</dbReference>
<dbReference type="GO" id="GO:0005525">
    <property type="term" value="F:GTP binding"/>
    <property type="evidence" value="ECO:0007669"/>
    <property type="project" value="UniProtKB-KW"/>
</dbReference>
<dbReference type="PANTHER" id="PTHR46724:SF2">
    <property type="entry name" value="ADP-RIBOSYLATION FACTOR-LIKE PROTEIN 9"/>
    <property type="match status" value="1"/>
</dbReference>
<evidence type="ECO:0000256" key="3">
    <source>
        <dbReference type="PIRSR" id="PIRSR606689-1"/>
    </source>
</evidence>
<dbReference type="Gene3D" id="3.40.50.300">
    <property type="entry name" value="P-loop containing nucleotide triphosphate hydrolases"/>
    <property type="match status" value="1"/>
</dbReference>
<organism evidence="4 5">
    <name type="scientific">Latimeria chalumnae</name>
    <name type="common">Coelacanth</name>
    <dbReference type="NCBI Taxonomy" id="7897"/>
    <lineage>
        <taxon>Eukaryota</taxon>
        <taxon>Metazoa</taxon>
        <taxon>Chordata</taxon>
        <taxon>Craniata</taxon>
        <taxon>Vertebrata</taxon>
        <taxon>Euteleostomi</taxon>
        <taxon>Coelacanthiformes</taxon>
        <taxon>Coelacanthidae</taxon>
        <taxon>Latimeria</taxon>
    </lineage>
</organism>
<evidence type="ECO:0000256" key="1">
    <source>
        <dbReference type="ARBA" id="ARBA00022741"/>
    </source>
</evidence>
<dbReference type="HOGENOM" id="CLU_2014454_0_0_1"/>
<dbReference type="Bgee" id="ENSLACG00000000026">
    <property type="expression patterns" value="Expressed in muscle tissue and 4 other cell types or tissues"/>
</dbReference>
<reference evidence="4" key="3">
    <citation type="submission" date="2025-09" db="UniProtKB">
        <authorList>
            <consortium name="Ensembl"/>
        </authorList>
    </citation>
    <scope>IDENTIFICATION</scope>
</reference>
<dbReference type="InterPro" id="IPR027417">
    <property type="entry name" value="P-loop_NTPase"/>
</dbReference>
<dbReference type="Ensembl" id="ENSLACT00000000033.1">
    <property type="protein sequence ID" value="ENSLACP00000000032.1"/>
    <property type="gene ID" value="ENSLACG00000000026.1"/>
</dbReference>
<name>H2ZRL1_LATCH</name>
<protein>
    <submittedName>
        <fullName evidence="4">Uncharacterized protein</fullName>
    </submittedName>
</protein>
<evidence type="ECO:0000313" key="5">
    <source>
        <dbReference type="Proteomes" id="UP000008672"/>
    </source>
</evidence>
<dbReference type="EMBL" id="AFYH01272412">
    <property type="status" value="NOT_ANNOTATED_CDS"/>
    <property type="molecule type" value="Genomic_DNA"/>
</dbReference>
<reference evidence="5" key="1">
    <citation type="submission" date="2011-08" db="EMBL/GenBank/DDBJ databases">
        <title>The draft genome of Latimeria chalumnae.</title>
        <authorList>
            <person name="Di Palma F."/>
            <person name="Alfoldi J."/>
            <person name="Johnson J."/>
            <person name="Berlin A."/>
            <person name="Gnerre S."/>
            <person name="Jaffe D."/>
            <person name="MacCallum I."/>
            <person name="Young S."/>
            <person name="Walker B.J."/>
            <person name="Lander E."/>
            <person name="Lindblad-Toh K."/>
        </authorList>
    </citation>
    <scope>NUCLEOTIDE SEQUENCE [LARGE SCALE GENOMIC DNA]</scope>
    <source>
        <strain evidence="5">Wild caught</strain>
    </source>
</reference>
<dbReference type="OMA" id="FAHKQDL"/>
<sequence length="106" mass="11789">MYLTTAQVLVYVVDSADHKRLPLAKQHLHQLIQEDLHLPLVVLANKQDCDGAYGITEIHEALGLSEVGDKRKLFLIRTRVSKDGMEVPTSIQDAKDLITQLVSITG</sequence>
<dbReference type="InParanoid" id="H2ZRL1"/>
<dbReference type="STRING" id="7897.ENSLACP00000000032"/>
<dbReference type="InterPro" id="IPR053254">
    <property type="entry name" value="Arf-like_GTPase"/>
</dbReference>
<dbReference type="Proteomes" id="UP000008672">
    <property type="component" value="Unassembled WGS sequence"/>
</dbReference>